<organism evidence="2 3">
    <name type="scientific">Penicillium polonicum</name>
    <dbReference type="NCBI Taxonomy" id="60169"/>
    <lineage>
        <taxon>Eukaryota</taxon>
        <taxon>Fungi</taxon>
        <taxon>Dikarya</taxon>
        <taxon>Ascomycota</taxon>
        <taxon>Pezizomycotina</taxon>
        <taxon>Eurotiomycetes</taxon>
        <taxon>Eurotiomycetidae</taxon>
        <taxon>Eurotiales</taxon>
        <taxon>Aspergillaceae</taxon>
        <taxon>Penicillium</taxon>
    </lineage>
</organism>
<gene>
    <name evidence="2" type="ORF">PENPOL_c001G08254</name>
</gene>
<evidence type="ECO:0000313" key="2">
    <source>
        <dbReference type="EMBL" id="OQD71073.1"/>
    </source>
</evidence>
<evidence type="ECO:0000313" key="3">
    <source>
        <dbReference type="Proteomes" id="UP000191408"/>
    </source>
</evidence>
<protein>
    <recommendedName>
        <fullName evidence="4">HypA-like protein</fullName>
    </recommendedName>
</protein>
<keyword evidence="1" id="KW-0560">Oxidoreductase</keyword>
<proteinExistence type="predicted"/>
<dbReference type="STRING" id="60169.A0A1V6P2B5"/>
<dbReference type="Pfam" id="PF14027">
    <property type="entry name" value="Questin_oxidase"/>
    <property type="match status" value="1"/>
</dbReference>
<dbReference type="Proteomes" id="UP000191408">
    <property type="component" value="Unassembled WGS sequence"/>
</dbReference>
<accession>A0A1V6P2B5</accession>
<dbReference type="AlphaFoldDB" id="A0A1V6P2B5"/>
<sequence length="521" mass="58873">MLPRVLQCHKHHWFGSKSTTTNNSRLLLLNSTRCYSSLRPPFQTAVSSASTFPPALPLPRLAAQHNSYTSNTGNLSRVTSSKMATATKIYLSSVTDPGIYSSRAREDTARTVNEILQEDLDTHHVFFNDQHFHNHIPHQLLSIYALGAAPEDIKACYERNKTYQRPALPANQDVIQSMHDVAKFQECFGKEEHYPNYLAFFQHEIDAKGVGEVLGEYVFAGDERAESMMCRMFGGLIHPLIQLGFGIEFNQPAIVAQGLAQTAVHDDWLGRAFFLPAEKMAGGIGKSGQKSTLQLINEMRADKALVQSVQWSDSNKIMDGVLHRAPEQMLKYASQFTVSEDQVEERLADMINTVVYYTSAAQRPTREMRLDFFFIHCVNSSVFFSKIINLPFLNQRSKLRMLEWKGRIDLLMYTSRGTPDLLLDEVANYPIKEDWSQIFARSIAHPGDDGHLAKLARALAHGQKVCQAYESKNPEMPIKGDMWLRIGNIAVDSTVEEGDRPMWVRSTGFDEAWEPQGRAHM</sequence>
<dbReference type="EMBL" id="MDYM01000001">
    <property type="protein sequence ID" value="OQD71073.1"/>
    <property type="molecule type" value="Genomic_DNA"/>
</dbReference>
<evidence type="ECO:0000256" key="1">
    <source>
        <dbReference type="ARBA" id="ARBA00023002"/>
    </source>
</evidence>
<dbReference type="InterPro" id="IPR025337">
    <property type="entry name" value="Questin_oxidase-like"/>
</dbReference>
<dbReference type="GO" id="GO:0016491">
    <property type="term" value="F:oxidoreductase activity"/>
    <property type="evidence" value="ECO:0007669"/>
    <property type="project" value="UniProtKB-KW"/>
</dbReference>
<name>A0A1V6P2B5_PENPO</name>
<evidence type="ECO:0008006" key="4">
    <source>
        <dbReference type="Google" id="ProtNLM"/>
    </source>
</evidence>
<dbReference type="PANTHER" id="PTHR35870">
    <property type="entry name" value="PROTEIN, PUTATIVE (AFU_ORTHOLOGUE AFUA_5G03330)-RELATED"/>
    <property type="match status" value="1"/>
</dbReference>
<dbReference type="PANTHER" id="PTHR35870:SF1">
    <property type="entry name" value="PROTEIN, PUTATIVE (AFU_ORTHOLOGUE AFUA_5G03330)-RELATED"/>
    <property type="match status" value="1"/>
</dbReference>
<reference evidence="3" key="1">
    <citation type="journal article" date="2017" name="Nat. Microbiol.">
        <title>Global analysis of biosynthetic gene clusters reveals vast potential of secondary metabolite production in Penicillium species.</title>
        <authorList>
            <person name="Nielsen J.C."/>
            <person name="Grijseels S."/>
            <person name="Prigent S."/>
            <person name="Ji B."/>
            <person name="Dainat J."/>
            <person name="Nielsen K.F."/>
            <person name="Frisvad J.C."/>
            <person name="Workman M."/>
            <person name="Nielsen J."/>
        </authorList>
    </citation>
    <scope>NUCLEOTIDE SEQUENCE [LARGE SCALE GENOMIC DNA]</scope>
    <source>
        <strain evidence="3">IBT 4502</strain>
    </source>
</reference>
<keyword evidence="3" id="KW-1185">Reference proteome</keyword>
<dbReference type="OrthoDB" id="10004862at2759"/>
<comment type="caution">
    <text evidence="2">The sequence shown here is derived from an EMBL/GenBank/DDBJ whole genome shotgun (WGS) entry which is preliminary data.</text>
</comment>